<dbReference type="EMBL" id="QKRA01000001">
    <property type="protein sequence ID" value="RDL45779.1"/>
    <property type="molecule type" value="Genomic_DNA"/>
</dbReference>
<gene>
    <name evidence="2" type="ORF">DN730_01650</name>
</gene>
<dbReference type="Pfam" id="PF05494">
    <property type="entry name" value="MlaC"/>
    <property type="match status" value="1"/>
</dbReference>
<evidence type="ECO:0000313" key="2">
    <source>
        <dbReference type="EMBL" id="RDL45779.1"/>
    </source>
</evidence>
<dbReference type="Gene3D" id="3.10.450.710">
    <property type="entry name" value="Tgt2/MlaC"/>
    <property type="match status" value="1"/>
</dbReference>
<sequence>MRNFILGLMGWLALSSGVVQAEVDPESARDTVLSVVNDFKTKVVANRDELANDPEKLNSVMKGIMDPVVDFNDLAKKVMGKYYRRASDEQIKTFAQVTERTLLNTYSAAVIDFDPSKIQVLPLAQQKPGREVRVDASFNLNDGSPINISFYMEPEEDSGNWLLSNVVINNINFGLTFRKQFGLMVQQNRNDLDKAIMAWQQSLVAEGQ</sequence>
<dbReference type="OrthoDB" id="9787053at2"/>
<feature type="signal peptide" evidence="1">
    <location>
        <begin position="1"/>
        <end position="21"/>
    </location>
</feature>
<comment type="caution">
    <text evidence="2">The sequence shown here is derived from an EMBL/GenBank/DDBJ whole genome shotgun (WGS) entry which is preliminary data.</text>
</comment>
<feature type="chain" id="PRO_5017083776" evidence="1">
    <location>
        <begin position="22"/>
        <end position="208"/>
    </location>
</feature>
<reference evidence="2 3" key="1">
    <citation type="submission" date="2018-06" db="EMBL/GenBank/DDBJ databases">
        <title>Marinomonas sp. YLB-05 draft genome sequence.</title>
        <authorList>
            <person name="Yu L."/>
            <person name="Tang X."/>
        </authorList>
    </citation>
    <scope>NUCLEOTIDE SEQUENCE [LARGE SCALE GENOMIC DNA]</scope>
    <source>
        <strain evidence="2 3">YLB-05</strain>
    </source>
</reference>
<dbReference type="AlphaFoldDB" id="A0A370UDE4"/>
<keyword evidence="3" id="KW-1185">Reference proteome</keyword>
<dbReference type="PANTHER" id="PTHR36573">
    <property type="entry name" value="INTERMEMBRANE PHOSPHOLIPID TRANSPORT SYSTEM BINDING PROTEIN MLAC"/>
    <property type="match status" value="1"/>
</dbReference>
<evidence type="ECO:0000313" key="3">
    <source>
        <dbReference type="Proteomes" id="UP000254326"/>
    </source>
</evidence>
<dbReference type="RefSeq" id="WP_115466367.1">
    <property type="nucleotide sequence ID" value="NZ_QKRA01000001.1"/>
</dbReference>
<dbReference type="PANTHER" id="PTHR36573:SF1">
    <property type="entry name" value="INTERMEMBRANE PHOSPHOLIPID TRANSPORT SYSTEM BINDING PROTEIN MLAC"/>
    <property type="match status" value="1"/>
</dbReference>
<accession>A0A370UDE4</accession>
<dbReference type="Proteomes" id="UP000254326">
    <property type="component" value="Unassembled WGS sequence"/>
</dbReference>
<protein>
    <submittedName>
        <fullName evidence="2">ABC transporter substrate-binding protein</fullName>
    </submittedName>
</protein>
<dbReference type="InterPro" id="IPR008869">
    <property type="entry name" value="MlaC/ttg2D"/>
</dbReference>
<proteinExistence type="predicted"/>
<keyword evidence="1" id="KW-0732">Signal</keyword>
<dbReference type="InterPro" id="IPR042245">
    <property type="entry name" value="Tgt2/MlaC_sf"/>
</dbReference>
<name>A0A370UDE4_9GAMM</name>
<evidence type="ECO:0000256" key="1">
    <source>
        <dbReference type="SAM" id="SignalP"/>
    </source>
</evidence>
<organism evidence="2 3">
    <name type="scientific">Marinomonas piezotolerans</name>
    <dbReference type="NCBI Taxonomy" id="2213058"/>
    <lineage>
        <taxon>Bacteria</taxon>
        <taxon>Pseudomonadati</taxon>
        <taxon>Pseudomonadota</taxon>
        <taxon>Gammaproteobacteria</taxon>
        <taxon>Oceanospirillales</taxon>
        <taxon>Oceanospirillaceae</taxon>
        <taxon>Marinomonas</taxon>
    </lineage>
</organism>